<reference evidence="3" key="3">
    <citation type="submission" date="2022-09" db="EMBL/GenBank/DDBJ databases">
        <authorList>
            <person name="Hitch T.C.A."/>
        </authorList>
    </citation>
    <scope>NUCLEOTIDE SEQUENCE</scope>
    <source>
        <strain evidence="3">Sanger_19</strain>
    </source>
</reference>
<dbReference type="EMBL" id="JAOQKI010000003">
    <property type="protein sequence ID" value="MCU6716259.1"/>
    <property type="molecule type" value="Genomic_DNA"/>
</dbReference>
<keyword evidence="1" id="KW-0472">Membrane</keyword>
<reference evidence="3 5" key="1">
    <citation type="journal article" date="2021" name="ISME Commun">
        <title>Automated analysis of genomic sequences facilitates high-throughput and comprehensive description of bacteria.</title>
        <authorList>
            <person name="Hitch T.C.A."/>
        </authorList>
    </citation>
    <scope>NUCLEOTIDE SEQUENCE [LARGE SCALE GENOMIC DNA]</scope>
    <source>
        <strain evidence="3 5">Sanger_19</strain>
    </source>
</reference>
<comment type="caution">
    <text evidence="2">The sequence shown here is derived from an EMBL/GenBank/DDBJ whole genome shotgun (WGS) entry which is preliminary data.</text>
</comment>
<dbReference type="Proteomes" id="UP001209666">
    <property type="component" value="Unassembled WGS sequence"/>
</dbReference>
<dbReference type="AlphaFoldDB" id="A0AAW4WI37"/>
<evidence type="ECO:0000313" key="2">
    <source>
        <dbReference type="EMBL" id="MCC2242082.1"/>
    </source>
</evidence>
<proteinExistence type="predicted"/>
<evidence type="ECO:0000313" key="5">
    <source>
        <dbReference type="Proteomes" id="UP001209666"/>
    </source>
</evidence>
<keyword evidence="1" id="KW-1133">Transmembrane helix</keyword>
<accession>A0AAW4WI37</accession>
<sequence>MSENKSQKKRIWFITILILLVLLLISLFVSGRRGKIVYREYLSEDILTVDGEKLQLGDLAMYIAYEELKVEDEAAAYDYYDTNKYWNLHTSGRFVKEVAKTHVIEMAVHDEIFYRQAMAEKLTLDEKEEEQLRSRQEDFWTDMTEEQQERLGVDKAEIDRQLEKAALAQKYQNQIAAENNSDFDGYSAGAEPYEQILKEHKYKLNEKLWDRVDFGNIILNH</sequence>
<protein>
    <submittedName>
        <fullName evidence="2">Uncharacterized protein</fullName>
    </submittedName>
</protein>
<dbReference type="RefSeq" id="WP_022244193.1">
    <property type="nucleotide sequence ID" value="NZ_JAJEQW010000006.1"/>
</dbReference>
<dbReference type="Proteomes" id="UP001198893">
    <property type="component" value="Unassembled WGS sequence"/>
</dbReference>
<organism evidence="2 4">
    <name type="scientific">Roseburia amylophila</name>
    <dbReference type="NCBI Taxonomy" id="2981794"/>
    <lineage>
        <taxon>Bacteria</taxon>
        <taxon>Bacillati</taxon>
        <taxon>Bacillota</taxon>
        <taxon>Clostridia</taxon>
        <taxon>Lachnospirales</taxon>
        <taxon>Lachnospiraceae</taxon>
        <taxon>Roseburia</taxon>
    </lineage>
</organism>
<evidence type="ECO:0000313" key="4">
    <source>
        <dbReference type="Proteomes" id="UP001198893"/>
    </source>
</evidence>
<reference evidence="2" key="2">
    <citation type="submission" date="2021-10" db="EMBL/GenBank/DDBJ databases">
        <title>Anaerobic single-cell dispensing facilitates the cultivation of human gut bacteria.</title>
        <authorList>
            <person name="Afrizal A."/>
        </authorList>
    </citation>
    <scope>NUCLEOTIDE SEQUENCE</scope>
    <source>
        <strain evidence="2">CLA-AA-H204</strain>
    </source>
</reference>
<evidence type="ECO:0000256" key="1">
    <source>
        <dbReference type="SAM" id="Phobius"/>
    </source>
</evidence>
<feature type="transmembrane region" description="Helical" evidence="1">
    <location>
        <begin position="12"/>
        <end position="29"/>
    </location>
</feature>
<keyword evidence="1" id="KW-0812">Transmembrane</keyword>
<name>A0AAW4WI37_9FIRM</name>
<keyword evidence="5" id="KW-1185">Reference proteome</keyword>
<gene>
    <name evidence="2" type="ORF">LKD47_07180</name>
    <name evidence="3" type="ORF">OCV43_03075</name>
</gene>
<evidence type="ECO:0000313" key="3">
    <source>
        <dbReference type="EMBL" id="MCU6716259.1"/>
    </source>
</evidence>
<dbReference type="EMBL" id="JAJEQW010000006">
    <property type="protein sequence ID" value="MCC2242082.1"/>
    <property type="molecule type" value="Genomic_DNA"/>
</dbReference>